<evidence type="ECO:0008006" key="3">
    <source>
        <dbReference type="Google" id="ProtNLM"/>
    </source>
</evidence>
<keyword evidence="2" id="KW-1185">Reference proteome</keyword>
<dbReference type="InParanoid" id="A0A1I5YQ95"/>
<name>A0A1I5YQ95_9ACTN</name>
<protein>
    <recommendedName>
        <fullName evidence="3">Nucleotidyltransferase domain-containing protein</fullName>
    </recommendedName>
</protein>
<evidence type="ECO:0000313" key="2">
    <source>
        <dbReference type="Proteomes" id="UP000183413"/>
    </source>
</evidence>
<gene>
    <name evidence="1" type="ORF">SAMN04489713_1362</name>
</gene>
<dbReference type="EMBL" id="FOVH01000036">
    <property type="protein sequence ID" value="SFQ46376.1"/>
    <property type="molecule type" value="Genomic_DNA"/>
</dbReference>
<dbReference type="SUPFAM" id="SSF81301">
    <property type="entry name" value="Nucleotidyltransferase"/>
    <property type="match status" value="1"/>
</dbReference>
<dbReference type="eggNOG" id="ENOG5030VTJ">
    <property type="taxonomic scope" value="Bacteria"/>
</dbReference>
<dbReference type="AlphaFoldDB" id="A0A1I5YQ95"/>
<reference evidence="1 2" key="1">
    <citation type="submission" date="2016-10" db="EMBL/GenBank/DDBJ databases">
        <authorList>
            <person name="de Groot N.N."/>
        </authorList>
    </citation>
    <scope>NUCLEOTIDE SEQUENCE [LARGE SCALE GENOMIC DNA]</scope>
    <source>
        <strain evidence="1 2">DSM 43067</strain>
    </source>
</reference>
<sequence length="288" mass="30897">MTPSPPDAPLSHPVGRDIVREAVAQADARLNGRLTAAFAIGSLAHGGFVPDVSDVDLALIVDQADQALAPAIDAVRRDTVQRYRGSAHYALAERLSIFWSDWEHLAHGTEAGRFPATDRLDLLDSGVLLHGTDQRARCARPSTEDLLLDSATFALAKFGDPAYLRMLGDSAALAGQGARAITKAVLFPVRLLYTATTGRLGRNDDAARWYTATPNISRTLVTCAARWRANGIDDPAAAGLLQRELLPLYQHCADQLSRKTAASGHPGLATRLARLHAALTPDNETRNA</sequence>
<proteinExistence type="predicted"/>
<dbReference type="Proteomes" id="UP000183413">
    <property type="component" value="Unassembled WGS sequence"/>
</dbReference>
<dbReference type="InterPro" id="IPR043519">
    <property type="entry name" value="NT_sf"/>
</dbReference>
<evidence type="ECO:0000313" key="1">
    <source>
        <dbReference type="EMBL" id="SFQ46376.1"/>
    </source>
</evidence>
<dbReference type="RefSeq" id="WP_143118882.1">
    <property type="nucleotide sequence ID" value="NZ_FOVH01000036.1"/>
</dbReference>
<organism evidence="1 2">
    <name type="scientific">Actinomadura madurae</name>
    <dbReference type="NCBI Taxonomy" id="1993"/>
    <lineage>
        <taxon>Bacteria</taxon>
        <taxon>Bacillati</taxon>
        <taxon>Actinomycetota</taxon>
        <taxon>Actinomycetes</taxon>
        <taxon>Streptosporangiales</taxon>
        <taxon>Thermomonosporaceae</taxon>
        <taxon>Actinomadura</taxon>
    </lineage>
</organism>
<accession>A0A1I5YQ95</accession>